<evidence type="ECO:0000313" key="2">
    <source>
        <dbReference type="EMBL" id="CAI07460.1"/>
    </source>
</evidence>
<accession>Q5P5F2</accession>
<keyword evidence="1" id="KW-0812">Transmembrane</keyword>
<dbReference type="AlphaFoldDB" id="Q5P5F2"/>
<reference evidence="2 3" key="1">
    <citation type="journal article" date="2005" name="Arch. Microbiol.">
        <title>The genome sequence of an anaerobic aromatic-degrading denitrifying bacterium, strain EbN1.</title>
        <authorList>
            <person name="Rabus R."/>
            <person name="Kube M."/>
            <person name="Heider J."/>
            <person name="Beck A."/>
            <person name="Heitmann K."/>
            <person name="Widdel F."/>
            <person name="Reinhardt R."/>
        </authorList>
    </citation>
    <scope>NUCLEOTIDE SEQUENCE [LARGE SCALE GENOMIC DNA]</scope>
    <source>
        <strain evidence="2 3">EbN1</strain>
    </source>
</reference>
<dbReference type="Pfam" id="PF12553">
    <property type="entry name" value="DUF3742"/>
    <property type="match status" value="1"/>
</dbReference>
<keyword evidence="1" id="KW-1133">Transmembrane helix</keyword>
<gene>
    <name evidence="2" type="ORF">ebA2394</name>
</gene>
<dbReference type="RefSeq" id="WP_011237180.1">
    <property type="nucleotide sequence ID" value="NC_006513.1"/>
</dbReference>
<dbReference type="eggNOG" id="ENOG50307G6">
    <property type="taxonomic scope" value="Bacteria"/>
</dbReference>
<keyword evidence="1" id="KW-0472">Membrane</keyword>
<dbReference type="Proteomes" id="UP000006552">
    <property type="component" value="Chromosome"/>
</dbReference>
<evidence type="ECO:0000313" key="3">
    <source>
        <dbReference type="Proteomes" id="UP000006552"/>
    </source>
</evidence>
<organism evidence="2 3">
    <name type="scientific">Aromatoleum aromaticum (strain DSM 19018 / LMG 30748 / EbN1)</name>
    <name type="common">Azoarcus sp. (strain EbN1)</name>
    <dbReference type="NCBI Taxonomy" id="76114"/>
    <lineage>
        <taxon>Bacteria</taxon>
        <taxon>Pseudomonadati</taxon>
        <taxon>Pseudomonadota</taxon>
        <taxon>Betaproteobacteria</taxon>
        <taxon>Rhodocyclales</taxon>
        <taxon>Rhodocyclaceae</taxon>
        <taxon>Aromatoleum</taxon>
    </lineage>
</organism>
<evidence type="ECO:0000256" key="1">
    <source>
        <dbReference type="SAM" id="Phobius"/>
    </source>
</evidence>
<name>Q5P5F2_AROAE</name>
<feature type="transmembrane region" description="Helical" evidence="1">
    <location>
        <begin position="54"/>
        <end position="79"/>
    </location>
</feature>
<dbReference type="InterPro" id="IPR022213">
    <property type="entry name" value="DUF3742"/>
</dbReference>
<protein>
    <recommendedName>
        <fullName evidence="4">DUF3742 domain-containing protein</fullName>
    </recommendedName>
</protein>
<evidence type="ECO:0008006" key="4">
    <source>
        <dbReference type="Google" id="ProtNLM"/>
    </source>
</evidence>
<dbReference type="STRING" id="76114.ebA2394"/>
<dbReference type="KEGG" id="eba:ebA2394"/>
<dbReference type="HOGENOM" id="CLU_133794_2_0_4"/>
<keyword evidence="3" id="KW-1185">Reference proteome</keyword>
<dbReference type="EMBL" id="CR555306">
    <property type="protein sequence ID" value="CAI07460.1"/>
    <property type="molecule type" value="Genomic_DNA"/>
</dbReference>
<sequence>MKTTAHTRFAEHAGRSLGRMWRVLVRLDRKAQGGLVTQGWSLGAASAALLVTKLVLFGVLAYVAFWPAMSLALLALVAWNMRGSATWDAEGKDEPEWREGHGGFGLYDKNEWRHDMCDPDKQ</sequence>
<dbReference type="OrthoDB" id="8454876at2"/>
<proteinExistence type="predicted"/>